<dbReference type="OrthoDB" id="6510177at2759"/>
<accession>A0A9W7G081</accession>
<dbReference type="PANTHER" id="PTHR10796:SF92">
    <property type="entry name" value="PATCHED-RELATED, ISOFORM A"/>
    <property type="match status" value="1"/>
</dbReference>
<feature type="transmembrane region" description="Helical" evidence="2">
    <location>
        <begin position="363"/>
        <end position="384"/>
    </location>
</feature>
<feature type="transmembrane region" description="Helical" evidence="2">
    <location>
        <begin position="777"/>
        <end position="796"/>
    </location>
</feature>
<feature type="domain" description="SSD" evidence="3">
    <location>
        <begin position="261"/>
        <end position="418"/>
    </location>
</feature>
<dbReference type="SUPFAM" id="SSF82866">
    <property type="entry name" value="Multidrug efflux transporter AcrB transmembrane domain"/>
    <property type="match status" value="2"/>
</dbReference>
<comment type="caution">
    <text evidence="4">The sequence shown here is derived from an EMBL/GenBank/DDBJ whole genome shotgun (WGS) entry which is preliminary data.</text>
</comment>
<feature type="transmembrane region" description="Helical" evidence="2">
    <location>
        <begin position="706"/>
        <end position="725"/>
    </location>
</feature>
<feature type="transmembrane region" description="Helical" evidence="2">
    <location>
        <begin position="808"/>
        <end position="830"/>
    </location>
</feature>
<keyword evidence="2" id="KW-0812">Transmembrane</keyword>
<dbReference type="Proteomes" id="UP001165065">
    <property type="component" value="Unassembled WGS sequence"/>
</dbReference>
<dbReference type="PANTHER" id="PTHR10796">
    <property type="entry name" value="PATCHED-RELATED"/>
    <property type="match status" value="1"/>
</dbReference>
<organism evidence="4 5">
    <name type="scientific">Triparma columacea</name>
    <dbReference type="NCBI Taxonomy" id="722753"/>
    <lineage>
        <taxon>Eukaryota</taxon>
        <taxon>Sar</taxon>
        <taxon>Stramenopiles</taxon>
        <taxon>Ochrophyta</taxon>
        <taxon>Bolidophyceae</taxon>
        <taxon>Parmales</taxon>
        <taxon>Triparmaceae</taxon>
        <taxon>Triparma</taxon>
    </lineage>
</organism>
<feature type="transmembrane region" description="Helical" evidence="2">
    <location>
        <begin position="731"/>
        <end position="756"/>
    </location>
</feature>
<evidence type="ECO:0000313" key="5">
    <source>
        <dbReference type="Proteomes" id="UP001165065"/>
    </source>
</evidence>
<dbReference type="InterPro" id="IPR000731">
    <property type="entry name" value="SSD"/>
</dbReference>
<feature type="transmembrane region" description="Helical" evidence="2">
    <location>
        <begin position="479"/>
        <end position="499"/>
    </location>
</feature>
<name>A0A9W7G081_9STRA</name>
<dbReference type="InterPro" id="IPR053958">
    <property type="entry name" value="HMGCR/SNAP/NPC1-like_SSD"/>
</dbReference>
<gene>
    <name evidence="4" type="ORF">TrCOL_g9218</name>
</gene>
<feature type="transmembrane region" description="Helical" evidence="2">
    <location>
        <begin position="679"/>
        <end position="699"/>
    </location>
</feature>
<evidence type="ECO:0000256" key="2">
    <source>
        <dbReference type="SAM" id="Phobius"/>
    </source>
</evidence>
<protein>
    <recommendedName>
        <fullName evidence="3">SSD domain-containing protein</fullName>
    </recommendedName>
</protein>
<feature type="transmembrane region" description="Helical" evidence="2">
    <location>
        <begin position="322"/>
        <end position="342"/>
    </location>
</feature>
<proteinExistence type="inferred from homology"/>
<keyword evidence="2" id="KW-1133">Transmembrane helix</keyword>
<feature type="transmembrane region" description="Helical" evidence="2">
    <location>
        <begin position="292"/>
        <end position="316"/>
    </location>
</feature>
<feature type="transmembrane region" description="Helical" evidence="2">
    <location>
        <begin position="31"/>
        <end position="50"/>
    </location>
</feature>
<feature type="transmembrane region" description="Helical" evidence="2">
    <location>
        <begin position="264"/>
        <end position="280"/>
    </location>
</feature>
<dbReference type="AlphaFoldDB" id="A0A9W7G081"/>
<evidence type="ECO:0000256" key="1">
    <source>
        <dbReference type="ARBA" id="ARBA00005585"/>
    </source>
</evidence>
<evidence type="ECO:0000313" key="4">
    <source>
        <dbReference type="EMBL" id="GMI25711.1"/>
    </source>
</evidence>
<keyword evidence="5" id="KW-1185">Reference proteome</keyword>
<dbReference type="Pfam" id="PF12349">
    <property type="entry name" value="Sterol-sensing"/>
    <property type="match status" value="1"/>
</dbReference>
<reference evidence="5" key="1">
    <citation type="journal article" date="2023" name="Commun. Biol.">
        <title>Genome analysis of Parmales, the sister group of diatoms, reveals the evolutionary specialization of diatoms from phago-mixotrophs to photoautotrophs.</title>
        <authorList>
            <person name="Ban H."/>
            <person name="Sato S."/>
            <person name="Yoshikawa S."/>
            <person name="Yamada K."/>
            <person name="Nakamura Y."/>
            <person name="Ichinomiya M."/>
            <person name="Sato N."/>
            <person name="Blanc-Mathieu R."/>
            <person name="Endo H."/>
            <person name="Kuwata A."/>
            <person name="Ogata H."/>
        </authorList>
    </citation>
    <scope>NUCLEOTIDE SEQUENCE [LARGE SCALE GENOMIC DNA]</scope>
</reference>
<feature type="transmembrane region" description="Helical" evidence="2">
    <location>
        <begin position="390"/>
        <end position="418"/>
    </location>
</feature>
<dbReference type="PROSITE" id="PS50156">
    <property type="entry name" value="SSD"/>
    <property type="match status" value="2"/>
</dbReference>
<dbReference type="Gene3D" id="1.20.1640.10">
    <property type="entry name" value="Multidrug efflux transporter AcrB transmembrane domain"/>
    <property type="match status" value="2"/>
</dbReference>
<evidence type="ECO:0000259" key="3">
    <source>
        <dbReference type="PROSITE" id="PS50156"/>
    </source>
</evidence>
<dbReference type="EMBL" id="BRYA01000615">
    <property type="protein sequence ID" value="GMI25711.1"/>
    <property type="molecule type" value="Genomic_DNA"/>
</dbReference>
<keyword evidence="2" id="KW-0472">Membrane</keyword>
<feature type="domain" description="SSD" evidence="3">
    <location>
        <begin position="702"/>
        <end position="830"/>
    </location>
</feature>
<dbReference type="InterPro" id="IPR051697">
    <property type="entry name" value="Patched_domain-protein"/>
</dbReference>
<dbReference type="GO" id="GO:0016020">
    <property type="term" value="C:membrane"/>
    <property type="evidence" value="ECO:0007669"/>
    <property type="project" value="TreeGrafter"/>
</dbReference>
<comment type="similarity">
    <text evidence="1">Belongs to the patched family.</text>
</comment>
<sequence>MGKCRSPTSFVQESMPLHFYRLGMLVATHPLMTILITLIVVSCIMGGVAFTELDNGYENWYPQKTQAWSDYTYQKQYFGKMNRTEMILIESVPTTSNPYGVLSKDILSSVFALHDKMTSLASFKSLCVKQAGDSGDCEEVQSPFVLWNDDGASIQGNTQDEILDTITAGKQGFVMDAFIGKVERENDDPVGRVLAGSALQIVYWIQDLASKEEEILAYEEDEFLVLCRSEAATIASNTGAGVYCQAERSYTDESDRAIADDQNLMMFAMILMIGYVSVVLSRRDRVESKVLLSFTIVVCVGLSLGVAFGICGYLKIPFTQMSMMTIFIIMGVGIDDMFVITGEFSRTPSHLPSPERVALSLKGVGNSIFYTSVTDFLAFGIGSFIDLPAVSFFCVTAALAVLSVFLVQVTFFAACLGLDGMRIEGDRYDLVPCWKREKWSERNEKEKEQEGIAKEIEEMKEGGYSVCVDFTSFLLKPKVAPCLIFLFLLLGSLMGYRGITTIGKGIKISDFLPEGSYVSEYFEKRDLYFGEIDRIEFITTVDVDVGVEGDRARMDKLMADIEALEQTVGPPDCWYAAFLSYWSDNNGGSIDDAEASVVKSSFTSFQSTPLYTTRYSNAVVLNSGVVSTSKCGSLFYFASHDTDTALLDMDKARAAAGDDAFAFNANYLWMERYRIIDKITMTSLLGCMLGVFTISCLFLDLLSAVLVVVCVILININLLGFMSFWEVRLNVASLVILILSIGFSVDYSAHIAEGYLSHRHRGRSAEEAVVSGVKEMGVSVMNGGISTLLAVLMLSVSKSEGFRVLFKMFLGMVVFGLLHGLGFLPSLFLVTKSGSGMGGKVVEENSRSEEAENMAL</sequence>